<keyword evidence="4" id="KW-1185">Reference proteome</keyword>
<dbReference type="EMBL" id="BAABME010006570">
    <property type="protein sequence ID" value="GAA0168729.1"/>
    <property type="molecule type" value="Genomic_DNA"/>
</dbReference>
<sequence length="165" mass="18569">MTTPNPTKTHDSPQQIDHAQEPKSPKESKNPKKDPIFIENQENNEVEVKEEEDEEEGECGFCLFMKAGGCRDTFIEWEKCVEESEKNQEDIVDKCHSITKALKECMEANVDHYGPVLRAEKAAEMEAERELEKEIEANVGLDSEQEVEGKGTGLVSETVAVIEAE</sequence>
<evidence type="ECO:0000313" key="3">
    <source>
        <dbReference type="EMBL" id="GAA0168729.1"/>
    </source>
</evidence>
<proteinExistence type="predicted"/>
<dbReference type="InterPro" id="IPR012891">
    <property type="entry name" value="GCK_dom"/>
</dbReference>
<dbReference type="SMART" id="SM01227">
    <property type="entry name" value="GCK"/>
    <property type="match status" value="1"/>
</dbReference>
<feature type="domain" description="GCK" evidence="2">
    <location>
        <begin position="57"/>
        <end position="131"/>
    </location>
</feature>
<feature type="compositionally biased region" description="Acidic residues" evidence="1">
    <location>
        <begin position="42"/>
        <end position="56"/>
    </location>
</feature>
<protein>
    <recommendedName>
        <fullName evidence="2">GCK domain-containing protein</fullName>
    </recommendedName>
</protein>
<accession>A0AAV3QYL0</accession>
<gene>
    <name evidence="3" type="ORF">LIER_23381</name>
</gene>
<dbReference type="PANTHER" id="PTHR34357">
    <property type="entry name" value="F7A19.14 PROTEIN-RELATED"/>
    <property type="match status" value="1"/>
</dbReference>
<name>A0AAV3QYL0_LITER</name>
<dbReference type="Gene3D" id="1.10.287.2900">
    <property type="match status" value="1"/>
</dbReference>
<evidence type="ECO:0000259" key="2">
    <source>
        <dbReference type="SMART" id="SM01227"/>
    </source>
</evidence>
<evidence type="ECO:0000313" key="4">
    <source>
        <dbReference type="Proteomes" id="UP001454036"/>
    </source>
</evidence>
<reference evidence="3 4" key="1">
    <citation type="submission" date="2024-01" db="EMBL/GenBank/DDBJ databases">
        <title>The complete chloroplast genome sequence of Lithospermum erythrorhizon: insights into the phylogenetic relationship among Boraginaceae species and the maternal lineages of purple gromwells.</title>
        <authorList>
            <person name="Okada T."/>
            <person name="Watanabe K."/>
        </authorList>
    </citation>
    <scope>NUCLEOTIDE SEQUENCE [LARGE SCALE GENOMIC DNA]</scope>
</reference>
<feature type="compositionally biased region" description="Basic and acidic residues" evidence="1">
    <location>
        <begin position="18"/>
        <end position="36"/>
    </location>
</feature>
<evidence type="ECO:0000256" key="1">
    <source>
        <dbReference type="SAM" id="MobiDB-lite"/>
    </source>
</evidence>
<dbReference type="AlphaFoldDB" id="A0AAV3QYL0"/>
<dbReference type="Proteomes" id="UP001454036">
    <property type="component" value="Unassembled WGS sequence"/>
</dbReference>
<feature type="compositionally biased region" description="Polar residues" evidence="1">
    <location>
        <begin position="1"/>
        <end position="17"/>
    </location>
</feature>
<dbReference type="PANTHER" id="PTHR34357:SF2">
    <property type="entry name" value="F26F24.3-RELATED"/>
    <property type="match status" value="1"/>
</dbReference>
<organism evidence="3 4">
    <name type="scientific">Lithospermum erythrorhizon</name>
    <name type="common">Purple gromwell</name>
    <name type="synonym">Lithospermum officinale var. erythrorhizon</name>
    <dbReference type="NCBI Taxonomy" id="34254"/>
    <lineage>
        <taxon>Eukaryota</taxon>
        <taxon>Viridiplantae</taxon>
        <taxon>Streptophyta</taxon>
        <taxon>Embryophyta</taxon>
        <taxon>Tracheophyta</taxon>
        <taxon>Spermatophyta</taxon>
        <taxon>Magnoliopsida</taxon>
        <taxon>eudicotyledons</taxon>
        <taxon>Gunneridae</taxon>
        <taxon>Pentapetalae</taxon>
        <taxon>asterids</taxon>
        <taxon>lamiids</taxon>
        <taxon>Boraginales</taxon>
        <taxon>Boraginaceae</taxon>
        <taxon>Boraginoideae</taxon>
        <taxon>Lithospermeae</taxon>
        <taxon>Lithospermum</taxon>
    </lineage>
</organism>
<comment type="caution">
    <text evidence="3">The sequence shown here is derived from an EMBL/GenBank/DDBJ whole genome shotgun (WGS) entry which is preliminary data.</text>
</comment>
<dbReference type="Pfam" id="PF07802">
    <property type="entry name" value="GCK"/>
    <property type="match status" value="1"/>
</dbReference>
<feature type="region of interest" description="Disordered" evidence="1">
    <location>
        <begin position="1"/>
        <end position="56"/>
    </location>
</feature>